<accession>A0A2H3AVP1</accession>
<reference evidence="2" key="1">
    <citation type="journal article" date="2017" name="Nat. Ecol. Evol.">
        <title>Genome expansion and lineage-specific genetic innovations in the forest pathogenic fungi Armillaria.</title>
        <authorList>
            <person name="Sipos G."/>
            <person name="Prasanna A.N."/>
            <person name="Walter M.C."/>
            <person name="O'Connor E."/>
            <person name="Balint B."/>
            <person name="Krizsan K."/>
            <person name="Kiss B."/>
            <person name="Hess J."/>
            <person name="Varga T."/>
            <person name="Slot J."/>
            <person name="Riley R."/>
            <person name="Boka B."/>
            <person name="Rigling D."/>
            <person name="Barry K."/>
            <person name="Lee J."/>
            <person name="Mihaltcheva S."/>
            <person name="LaButti K."/>
            <person name="Lipzen A."/>
            <person name="Waldron R."/>
            <person name="Moloney N.M."/>
            <person name="Sperisen C."/>
            <person name="Kredics L."/>
            <person name="Vagvoelgyi C."/>
            <person name="Patrignani A."/>
            <person name="Fitzpatrick D."/>
            <person name="Nagy I."/>
            <person name="Doyle S."/>
            <person name="Anderson J.B."/>
            <person name="Grigoriev I.V."/>
            <person name="Gueldener U."/>
            <person name="Muensterkoetter M."/>
            <person name="Nagy L.G."/>
        </authorList>
    </citation>
    <scope>NUCLEOTIDE SEQUENCE [LARGE SCALE GENOMIC DNA]</scope>
    <source>
        <strain evidence="2">28-4</strain>
    </source>
</reference>
<evidence type="ECO:0000313" key="2">
    <source>
        <dbReference type="Proteomes" id="UP000218334"/>
    </source>
</evidence>
<sequence length="168" mass="17597">MSLMQSATFDLLRLLAARSGYPPVTPTVPVPPCTKNCTPPVVDLPCTNCTPKVPVDLQSGCHPNFAGAALTLSTPSGALSWSAKPIISNPLSASSSPSKFFFQQTGFPIVSCIVKTVENNNFALEVKGGAPLIGNTDPSGSNPNQKWLVDCSWCSSMDISLTKGKIAS</sequence>
<protein>
    <submittedName>
        <fullName evidence="1">Uncharacterized protein</fullName>
    </submittedName>
</protein>
<dbReference type="EMBL" id="KZ293463">
    <property type="protein sequence ID" value="PBK62781.1"/>
    <property type="molecule type" value="Genomic_DNA"/>
</dbReference>
<dbReference type="STRING" id="1076256.A0A2H3AVP1"/>
<organism evidence="1 2">
    <name type="scientific">Armillaria solidipes</name>
    <dbReference type="NCBI Taxonomy" id="1076256"/>
    <lineage>
        <taxon>Eukaryota</taxon>
        <taxon>Fungi</taxon>
        <taxon>Dikarya</taxon>
        <taxon>Basidiomycota</taxon>
        <taxon>Agaricomycotina</taxon>
        <taxon>Agaricomycetes</taxon>
        <taxon>Agaricomycetidae</taxon>
        <taxon>Agaricales</taxon>
        <taxon>Marasmiineae</taxon>
        <taxon>Physalacriaceae</taxon>
        <taxon>Armillaria</taxon>
    </lineage>
</organism>
<gene>
    <name evidence="1" type="ORF">ARMSODRAFT_1024553</name>
</gene>
<evidence type="ECO:0000313" key="1">
    <source>
        <dbReference type="EMBL" id="PBK62781.1"/>
    </source>
</evidence>
<dbReference type="Proteomes" id="UP000218334">
    <property type="component" value="Unassembled WGS sequence"/>
</dbReference>
<keyword evidence="2" id="KW-1185">Reference proteome</keyword>
<dbReference type="AlphaFoldDB" id="A0A2H3AVP1"/>
<proteinExistence type="predicted"/>
<name>A0A2H3AVP1_9AGAR</name>